<evidence type="ECO:0000313" key="2">
    <source>
        <dbReference type="EMBL" id="RYC05305.1"/>
    </source>
</evidence>
<dbReference type="PANTHER" id="PTHR34547">
    <property type="entry name" value="YACP-LIKE NYN DOMAIN PROTEIN"/>
    <property type="match status" value="1"/>
</dbReference>
<organism evidence="2 3">
    <name type="scientific">Nocardioides zhouii</name>
    <dbReference type="NCBI Taxonomy" id="1168729"/>
    <lineage>
        <taxon>Bacteria</taxon>
        <taxon>Bacillati</taxon>
        <taxon>Actinomycetota</taxon>
        <taxon>Actinomycetes</taxon>
        <taxon>Propionibacteriales</taxon>
        <taxon>Nocardioidaceae</taxon>
        <taxon>Nocardioides</taxon>
    </lineage>
</organism>
<dbReference type="OrthoDB" id="5145920at2"/>
<dbReference type="RefSeq" id="WP_129428555.1">
    <property type="nucleotide sequence ID" value="NZ_SDWV01000027.1"/>
</dbReference>
<proteinExistence type="predicted"/>
<accession>A0A4Q2SIE4</accession>
<name>A0A4Q2SIE4_9ACTN</name>
<dbReference type="EMBL" id="SDWV01000027">
    <property type="protein sequence ID" value="RYC05305.1"/>
    <property type="molecule type" value="Genomic_DNA"/>
</dbReference>
<dbReference type="InterPro" id="IPR010298">
    <property type="entry name" value="YacP-like"/>
</dbReference>
<keyword evidence="1" id="KW-0175">Coiled coil</keyword>
<dbReference type="AlphaFoldDB" id="A0A4Q2SIE4"/>
<feature type="coiled-coil region" evidence="1">
    <location>
        <begin position="190"/>
        <end position="217"/>
    </location>
</feature>
<comment type="caution">
    <text evidence="2">The sequence shown here is derived from an EMBL/GenBank/DDBJ whole genome shotgun (WGS) entry which is preliminary data.</text>
</comment>
<protein>
    <submittedName>
        <fullName evidence="2">RNA-binding protein</fullName>
    </submittedName>
</protein>
<evidence type="ECO:0000313" key="3">
    <source>
        <dbReference type="Proteomes" id="UP000291101"/>
    </source>
</evidence>
<sequence>MNDAALLPERLRLRVVALVSAVLPSITPVPPQLRKVAGFAPARRARLGGNLIWDALGDDEFRGHAAVQVAAVPAGRDDPVDAAARAWLTRDEGWQSRVDAVAETLGTAEARDDQDRAELARLTSQVASLQAELATLKAEHREEMDRAAADHKVLRQRLGEARSALRGAEGERDAAVLARDEAVATADTATRTAEADVRRLRTQLDEAEAGLAATRRDARSGRDAATVRARLLLDAVVDSATGLRRELGLPAVDGSPGDAVEAALAGAVAAPGSSAPATPALLEQLIALPHARLIVDGYNVTKAAWPTASLEAQRSRLVAALGPVVARSGAETTVVFDAAESTARTVMPAPRGVRVVFSPEGVIADDVIRQLVVAEPRGRMVVVVSGDQAVARDVAREGARALPAAALIGLVSG</sequence>
<dbReference type="PANTHER" id="PTHR34547:SF1">
    <property type="entry name" value="YACP-LIKE NYN DOMAIN PROTEIN"/>
    <property type="match status" value="1"/>
</dbReference>
<gene>
    <name evidence="2" type="ORF">EUA94_19720</name>
</gene>
<evidence type="ECO:0000256" key="1">
    <source>
        <dbReference type="SAM" id="Coils"/>
    </source>
</evidence>
<dbReference type="Pfam" id="PF05991">
    <property type="entry name" value="NYN_YacP"/>
    <property type="match status" value="1"/>
</dbReference>
<reference evidence="2 3" key="1">
    <citation type="submission" date="2019-01" db="EMBL/GenBank/DDBJ databases">
        <title>Novel species of Nocardioides.</title>
        <authorList>
            <person name="Liu Q."/>
            <person name="X Y.-H."/>
        </authorList>
    </citation>
    <scope>NUCLEOTIDE SEQUENCE [LARGE SCALE GENOMIC DNA]</scope>
    <source>
        <strain evidence="2 3">HLT2-9</strain>
    </source>
</reference>
<dbReference type="Proteomes" id="UP000291101">
    <property type="component" value="Unassembled WGS sequence"/>
</dbReference>
<keyword evidence="3" id="KW-1185">Reference proteome</keyword>
<feature type="coiled-coil region" evidence="1">
    <location>
        <begin position="119"/>
        <end position="157"/>
    </location>
</feature>